<feature type="compositionally biased region" description="Polar residues" evidence="2">
    <location>
        <begin position="524"/>
        <end position="533"/>
    </location>
</feature>
<evidence type="ECO:0000259" key="3">
    <source>
        <dbReference type="Pfam" id="PF25547"/>
    </source>
</evidence>
<dbReference type="InterPro" id="IPR036689">
    <property type="entry name" value="ESAT-6-like_sf"/>
</dbReference>
<feature type="coiled-coil region" evidence="1">
    <location>
        <begin position="398"/>
        <end position="444"/>
    </location>
</feature>
<proteinExistence type="predicted"/>
<feature type="region of interest" description="Disordered" evidence="2">
    <location>
        <begin position="509"/>
        <end position="533"/>
    </location>
</feature>
<reference evidence="5" key="1">
    <citation type="journal article" date="2019" name="Int. J. Syst. Evol. Microbiol.">
        <title>The Global Catalogue of Microorganisms (GCM) 10K type strain sequencing project: providing services to taxonomists for standard genome sequencing and annotation.</title>
        <authorList>
            <consortium name="The Broad Institute Genomics Platform"/>
            <consortium name="The Broad Institute Genome Sequencing Center for Infectious Disease"/>
            <person name="Wu L."/>
            <person name="Ma J."/>
        </authorList>
    </citation>
    <scope>NUCLEOTIDE SEQUENCE [LARGE SCALE GENOMIC DNA]</scope>
    <source>
        <strain evidence="5">JCM 17695</strain>
    </source>
</reference>
<keyword evidence="5" id="KW-1185">Reference proteome</keyword>
<dbReference type="Gene3D" id="1.10.287.1060">
    <property type="entry name" value="ESAT-6-like"/>
    <property type="match status" value="1"/>
</dbReference>
<dbReference type="Proteomes" id="UP001596512">
    <property type="component" value="Unassembled WGS sequence"/>
</dbReference>
<evidence type="ECO:0000313" key="5">
    <source>
        <dbReference type="Proteomes" id="UP001596512"/>
    </source>
</evidence>
<gene>
    <name evidence="4" type="ORF">ACFQV2_11045</name>
</gene>
<comment type="caution">
    <text evidence="4">The sequence shown here is derived from an EMBL/GenBank/DDBJ whole genome shotgun (WGS) entry which is preliminary data.</text>
</comment>
<evidence type="ECO:0000313" key="4">
    <source>
        <dbReference type="EMBL" id="MFC7614010.1"/>
    </source>
</evidence>
<keyword evidence="1" id="KW-0175">Coiled coil</keyword>
<feature type="domain" description="Outer membrane channel protein CpnT-like N-terminal" evidence="3">
    <location>
        <begin position="196"/>
        <end position="321"/>
    </location>
</feature>
<protein>
    <submittedName>
        <fullName evidence="4">WXG100 family type VII secretion target</fullName>
    </submittedName>
</protein>
<name>A0ABW2TJW1_9PSEU</name>
<dbReference type="EMBL" id="JBHTEY010000004">
    <property type="protein sequence ID" value="MFC7614010.1"/>
    <property type="molecule type" value="Genomic_DNA"/>
</dbReference>
<accession>A0ABW2TJW1</accession>
<organism evidence="4 5">
    <name type="scientific">Actinokineospora soli</name>
    <dbReference type="NCBI Taxonomy" id="1048753"/>
    <lineage>
        <taxon>Bacteria</taxon>
        <taxon>Bacillati</taxon>
        <taxon>Actinomycetota</taxon>
        <taxon>Actinomycetes</taxon>
        <taxon>Pseudonocardiales</taxon>
        <taxon>Pseudonocardiaceae</taxon>
        <taxon>Actinokineospora</taxon>
    </lineage>
</organism>
<dbReference type="InterPro" id="IPR057746">
    <property type="entry name" value="CpnT-like_N"/>
</dbReference>
<dbReference type="Pfam" id="PF25547">
    <property type="entry name" value="WXG100_2"/>
    <property type="match status" value="1"/>
</dbReference>
<evidence type="ECO:0000256" key="1">
    <source>
        <dbReference type="SAM" id="Coils"/>
    </source>
</evidence>
<sequence length="533" mass="56312">MTTMEIQPDGLLAYGRGTTAASENFGALANVVEQARVSDECFGPIGEFLAFAYFNNLEECRDLANQAKAYLEVVAQAVNDTAAAYTGVDDGSAQTFDALAETTGNVNINVNAGDGKTQAGFFEQHASYGSNTAKAAYGLGNASTPPEATFAMINARAEQLNWVTSPGQAFVDNGLGFLIAIVISPLIEWVVEPAIGDPEQMRSTGEGWEKLAQWVESTAAHEKARAEATADVWAGEAGNAFRAEMTEFAAGTEALATDIRGLKENLDLAAQLFDLFVETVIDILTELVIGLIIEWLAALAASWITFGASVGAATGLTATQVAITGTRLGTKVANLLHKLKPILTKLEDILKALRSGPLRGVVQRMNKLGDVPVLGKHLKRNPAFKFLAGGDPGDIASLNKHMDNVRDAQRNLDNAIDAGDAGKIDNAVNDLATANRKLDNALNNGTVSNQRFFGSNATGEQALAQRATSTALGYLGLGGSTDTATVIMRGTLENVPGAALEYGATQAYQEATNPTPSQDERRATQQQGFTYGE</sequence>
<dbReference type="SUPFAM" id="SSF140453">
    <property type="entry name" value="EsxAB dimer-like"/>
    <property type="match status" value="1"/>
</dbReference>
<evidence type="ECO:0000256" key="2">
    <source>
        <dbReference type="SAM" id="MobiDB-lite"/>
    </source>
</evidence>